<dbReference type="Pfam" id="PF13409">
    <property type="entry name" value="GST_N_2"/>
    <property type="match status" value="1"/>
</dbReference>
<dbReference type="PROSITE" id="PS50404">
    <property type="entry name" value="GST_NTER"/>
    <property type="match status" value="1"/>
</dbReference>
<comment type="caution">
    <text evidence="3">The sequence shown here is derived from an EMBL/GenBank/DDBJ whole genome shotgun (WGS) entry which is preliminary data.</text>
</comment>
<dbReference type="InterPro" id="IPR036249">
    <property type="entry name" value="Thioredoxin-like_sf"/>
</dbReference>
<dbReference type="InterPro" id="IPR010987">
    <property type="entry name" value="Glutathione-S-Trfase_C-like"/>
</dbReference>
<evidence type="ECO:0000313" key="4">
    <source>
        <dbReference type="Proteomes" id="UP001595630"/>
    </source>
</evidence>
<dbReference type="Gene3D" id="3.40.30.10">
    <property type="entry name" value="Glutaredoxin"/>
    <property type="match status" value="1"/>
</dbReference>
<dbReference type="PANTHER" id="PTHR44051:SF8">
    <property type="entry name" value="GLUTATHIONE S-TRANSFERASE GSTA"/>
    <property type="match status" value="1"/>
</dbReference>
<feature type="domain" description="GST C-terminal" evidence="2">
    <location>
        <begin position="85"/>
        <end position="206"/>
    </location>
</feature>
<organism evidence="3 4">
    <name type="scientific">Stutzerimonas tarimensis</name>
    <dbReference type="NCBI Taxonomy" id="1507735"/>
    <lineage>
        <taxon>Bacteria</taxon>
        <taxon>Pseudomonadati</taxon>
        <taxon>Pseudomonadota</taxon>
        <taxon>Gammaproteobacteria</taxon>
        <taxon>Pseudomonadales</taxon>
        <taxon>Pseudomonadaceae</taxon>
        <taxon>Stutzerimonas</taxon>
    </lineage>
</organism>
<accession>A0ABV7T7E5</accession>
<feature type="domain" description="GST N-terminal" evidence="1">
    <location>
        <begin position="1"/>
        <end position="80"/>
    </location>
</feature>
<dbReference type="RefSeq" id="WP_386365654.1">
    <property type="nucleotide sequence ID" value="NZ_JBHRXZ010000022.1"/>
</dbReference>
<dbReference type="Gene3D" id="1.20.1050.10">
    <property type="match status" value="1"/>
</dbReference>
<gene>
    <name evidence="3" type="ORF">ACFOMF_13485</name>
</gene>
<dbReference type="Proteomes" id="UP001595630">
    <property type="component" value="Unassembled WGS sequence"/>
</dbReference>
<dbReference type="Pfam" id="PF13410">
    <property type="entry name" value="GST_C_2"/>
    <property type="match status" value="1"/>
</dbReference>
<keyword evidence="4" id="KW-1185">Reference proteome</keyword>
<dbReference type="EMBL" id="JBHRXZ010000022">
    <property type="protein sequence ID" value="MFC3608794.1"/>
    <property type="molecule type" value="Genomic_DNA"/>
</dbReference>
<dbReference type="InterPro" id="IPR036282">
    <property type="entry name" value="Glutathione-S-Trfase_C_sf"/>
</dbReference>
<dbReference type="SUPFAM" id="SSF47616">
    <property type="entry name" value="GST C-terminal domain-like"/>
    <property type="match status" value="1"/>
</dbReference>
<dbReference type="CDD" id="cd03051">
    <property type="entry name" value="GST_N_GTT2_like"/>
    <property type="match status" value="1"/>
</dbReference>
<evidence type="ECO:0000313" key="3">
    <source>
        <dbReference type="EMBL" id="MFC3608794.1"/>
    </source>
</evidence>
<dbReference type="InterPro" id="IPR004045">
    <property type="entry name" value="Glutathione_S-Trfase_N"/>
</dbReference>
<dbReference type="SFLD" id="SFLDG00358">
    <property type="entry name" value="Main_(cytGST)"/>
    <property type="match status" value="1"/>
</dbReference>
<evidence type="ECO:0000259" key="2">
    <source>
        <dbReference type="PROSITE" id="PS50405"/>
    </source>
</evidence>
<dbReference type="InterPro" id="IPR034345">
    <property type="entry name" value="Gtt2-like_N"/>
</dbReference>
<proteinExistence type="predicted"/>
<dbReference type="SUPFAM" id="SSF52833">
    <property type="entry name" value="Thioredoxin-like"/>
    <property type="match status" value="1"/>
</dbReference>
<sequence>MKLYSSIGPNPRLVRMFLAEKGVELPVEQVDIMAGVNRQPAFLALNPLGTTPVLEVDGGLCIAETTAICEYLEERFPTPRLIGSTLAERAETRMWWRRVDQAVVQPLTAGFRAAEGYGMFKDRVRCYPSAADEFKAAAREGLIWLDGQIGSGPFICGERLTVVDLLLVCFVEFGALVGQPLDSEACPGLARWLDGMNTRQSVAETR</sequence>
<dbReference type="InterPro" id="IPR040079">
    <property type="entry name" value="Glutathione_S-Trfase"/>
</dbReference>
<dbReference type="SFLD" id="SFLDS00019">
    <property type="entry name" value="Glutathione_Transferase_(cytos"/>
    <property type="match status" value="1"/>
</dbReference>
<protein>
    <submittedName>
        <fullName evidence="3">Glutathione S-transferase family protein</fullName>
    </submittedName>
</protein>
<reference evidence="4" key="1">
    <citation type="journal article" date="2019" name="Int. J. Syst. Evol. Microbiol.">
        <title>The Global Catalogue of Microorganisms (GCM) 10K type strain sequencing project: providing services to taxonomists for standard genome sequencing and annotation.</title>
        <authorList>
            <consortium name="The Broad Institute Genomics Platform"/>
            <consortium name="The Broad Institute Genome Sequencing Center for Infectious Disease"/>
            <person name="Wu L."/>
            <person name="Ma J."/>
        </authorList>
    </citation>
    <scope>NUCLEOTIDE SEQUENCE [LARGE SCALE GENOMIC DNA]</scope>
    <source>
        <strain evidence="4">KCTC 42447</strain>
    </source>
</reference>
<dbReference type="PANTHER" id="PTHR44051">
    <property type="entry name" value="GLUTATHIONE S-TRANSFERASE-RELATED"/>
    <property type="match status" value="1"/>
</dbReference>
<evidence type="ECO:0000259" key="1">
    <source>
        <dbReference type="PROSITE" id="PS50404"/>
    </source>
</evidence>
<name>A0ABV7T7E5_9GAMM</name>
<dbReference type="PROSITE" id="PS50405">
    <property type="entry name" value="GST_CTER"/>
    <property type="match status" value="1"/>
</dbReference>